<dbReference type="NCBIfam" id="TIGR01552">
    <property type="entry name" value="phd_fam"/>
    <property type="match status" value="1"/>
</dbReference>
<dbReference type="InterPro" id="IPR036165">
    <property type="entry name" value="YefM-like_sf"/>
</dbReference>
<name>A0ABW1C256_9ACTN</name>
<comment type="similarity">
    <text evidence="1 2">Belongs to the phD/YefM antitoxin family.</text>
</comment>
<proteinExistence type="inferred from homology"/>
<evidence type="ECO:0000256" key="1">
    <source>
        <dbReference type="ARBA" id="ARBA00009981"/>
    </source>
</evidence>
<protein>
    <recommendedName>
        <fullName evidence="2">Antitoxin</fullName>
    </recommendedName>
</protein>
<evidence type="ECO:0000313" key="4">
    <source>
        <dbReference type="Proteomes" id="UP001596096"/>
    </source>
</evidence>
<comment type="caution">
    <text evidence="3">The sequence shown here is derived from an EMBL/GenBank/DDBJ whole genome shotgun (WGS) entry which is preliminary data.</text>
</comment>
<evidence type="ECO:0000313" key="3">
    <source>
        <dbReference type="EMBL" id="MFC5818935.1"/>
    </source>
</evidence>
<comment type="function">
    <text evidence="2">Antitoxin component of a type II toxin-antitoxin (TA) system.</text>
</comment>
<dbReference type="Proteomes" id="UP001596096">
    <property type="component" value="Unassembled WGS sequence"/>
</dbReference>
<dbReference type="EMBL" id="JBHSNW010000016">
    <property type="protein sequence ID" value="MFC5818935.1"/>
    <property type="molecule type" value="Genomic_DNA"/>
</dbReference>
<keyword evidence="4" id="KW-1185">Reference proteome</keyword>
<accession>A0ABW1C256</accession>
<gene>
    <name evidence="3" type="ORF">ACFPUY_27900</name>
</gene>
<dbReference type="InterPro" id="IPR006442">
    <property type="entry name" value="Antitoxin_Phd/YefM"/>
</dbReference>
<dbReference type="SUPFAM" id="SSF143120">
    <property type="entry name" value="YefM-like"/>
    <property type="match status" value="1"/>
</dbReference>
<reference evidence="4" key="1">
    <citation type="journal article" date="2019" name="Int. J. Syst. Evol. Microbiol.">
        <title>The Global Catalogue of Microorganisms (GCM) 10K type strain sequencing project: providing services to taxonomists for standard genome sequencing and annotation.</title>
        <authorList>
            <consortium name="The Broad Institute Genomics Platform"/>
            <consortium name="The Broad Institute Genome Sequencing Center for Infectious Disease"/>
            <person name="Wu L."/>
            <person name="Ma J."/>
        </authorList>
    </citation>
    <scope>NUCLEOTIDE SEQUENCE [LARGE SCALE GENOMIC DNA]</scope>
    <source>
        <strain evidence="4">CGMCC 4.7106</strain>
    </source>
</reference>
<sequence length="85" mass="9944">MGVWQLQEAKQRFSEVVRKAHDEGPQIVTRHGLDVAVIIDMEEYRRFKGEQPDFKEFLLNGPDLSDLELTRSRDLPREVDFGDGW</sequence>
<organism evidence="3 4">
    <name type="scientific">Nonomuraea harbinensis</name>
    <dbReference type="NCBI Taxonomy" id="1286938"/>
    <lineage>
        <taxon>Bacteria</taxon>
        <taxon>Bacillati</taxon>
        <taxon>Actinomycetota</taxon>
        <taxon>Actinomycetes</taxon>
        <taxon>Streptosporangiales</taxon>
        <taxon>Streptosporangiaceae</taxon>
        <taxon>Nonomuraea</taxon>
    </lineage>
</organism>
<evidence type="ECO:0000256" key="2">
    <source>
        <dbReference type="RuleBase" id="RU362080"/>
    </source>
</evidence>
<dbReference type="RefSeq" id="WP_148031209.1">
    <property type="nucleotide sequence ID" value="NZ_JAHKRN010000003.1"/>
</dbReference>
<dbReference type="Gene3D" id="3.40.1620.10">
    <property type="entry name" value="YefM-like domain"/>
    <property type="match status" value="1"/>
</dbReference>
<dbReference type="Pfam" id="PF02604">
    <property type="entry name" value="PhdYeFM_antitox"/>
    <property type="match status" value="1"/>
</dbReference>